<evidence type="ECO:0000313" key="1">
    <source>
        <dbReference type="EMBL" id="MBE2998535.1"/>
    </source>
</evidence>
<sequence>MDPQDKDDPVSPANPASRVLRWEEYGGTWRVVARGASGVTVELCSCTGGEVLERWTSDDPDLITLVDTPT</sequence>
<comment type="caution">
    <text evidence="1">The sequence shown here is derived from an EMBL/GenBank/DDBJ whole genome shotgun (WGS) entry which is preliminary data.</text>
</comment>
<gene>
    <name evidence="1" type="ORF">IDM40_07445</name>
</gene>
<organism evidence="1 2">
    <name type="scientific">Nocardiopsis coralli</name>
    <dbReference type="NCBI Taxonomy" id="2772213"/>
    <lineage>
        <taxon>Bacteria</taxon>
        <taxon>Bacillati</taxon>
        <taxon>Actinomycetota</taxon>
        <taxon>Actinomycetes</taxon>
        <taxon>Streptosporangiales</taxon>
        <taxon>Nocardiopsidaceae</taxon>
        <taxon>Nocardiopsis</taxon>
    </lineage>
</organism>
<reference evidence="1 2" key="1">
    <citation type="submission" date="2020-09" db="EMBL/GenBank/DDBJ databases">
        <title>Diversity and distribution of actinomycetes associated with coral in the coast of Hainan.</title>
        <authorList>
            <person name="Li F."/>
        </authorList>
    </citation>
    <scope>NUCLEOTIDE SEQUENCE [LARGE SCALE GENOMIC DNA]</scope>
    <source>
        <strain evidence="1 2">HNM0947</strain>
    </source>
</reference>
<evidence type="ECO:0000313" key="2">
    <source>
        <dbReference type="Proteomes" id="UP000806528"/>
    </source>
</evidence>
<accession>A0ABR9P481</accession>
<proteinExistence type="predicted"/>
<dbReference type="EMBL" id="JADBGI010000005">
    <property type="protein sequence ID" value="MBE2998535.1"/>
    <property type="molecule type" value="Genomic_DNA"/>
</dbReference>
<dbReference type="RefSeq" id="WP_193121176.1">
    <property type="nucleotide sequence ID" value="NZ_JADBGI010000005.1"/>
</dbReference>
<protein>
    <submittedName>
        <fullName evidence="1">Uncharacterized protein</fullName>
    </submittedName>
</protein>
<dbReference type="Proteomes" id="UP000806528">
    <property type="component" value="Unassembled WGS sequence"/>
</dbReference>
<keyword evidence="2" id="KW-1185">Reference proteome</keyword>
<name>A0ABR9P481_9ACTN</name>